<sequence>MSQKPVGYIPKQKVQSYMKNWYAERTSSHTIPGKATCKIVGYTLSIASEGKTSVSPML</sequence>
<protein>
    <submittedName>
        <fullName evidence="2">Uncharacterized protein</fullName>
    </submittedName>
</protein>
<dbReference type="AlphaFoldDB" id="A0A915KR28"/>
<organism evidence="1 2">
    <name type="scientific">Romanomermis culicivorax</name>
    <name type="common">Nematode worm</name>
    <dbReference type="NCBI Taxonomy" id="13658"/>
    <lineage>
        <taxon>Eukaryota</taxon>
        <taxon>Metazoa</taxon>
        <taxon>Ecdysozoa</taxon>
        <taxon>Nematoda</taxon>
        <taxon>Enoplea</taxon>
        <taxon>Dorylaimia</taxon>
        <taxon>Mermithida</taxon>
        <taxon>Mermithoidea</taxon>
        <taxon>Mermithidae</taxon>
        <taxon>Romanomermis</taxon>
    </lineage>
</organism>
<dbReference type="Proteomes" id="UP000887565">
    <property type="component" value="Unplaced"/>
</dbReference>
<name>A0A915KR28_ROMCU</name>
<dbReference type="WBParaSite" id="nRc.2.0.1.t40924-RA">
    <property type="protein sequence ID" value="nRc.2.0.1.t40924-RA"/>
    <property type="gene ID" value="nRc.2.0.1.g40924"/>
</dbReference>
<keyword evidence="1" id="KW-1185">Reference proteome</keyword>
<evidence type="ECO:0000313" key="1">
    <source>
        <dbReference type="Proteomes" id="UP000887565"/>
    </source>
</evidence>
<accession>A0A915KR28</accession>
<evidence type="ECO:0000313" key="2">
    <source>
        <dbReference type="WBParaSite" id="nRc.2.0.1.t40924-RA"/>
    </source>
</evidence>
<reference evidence="2" key="1">
    <citation type="submission" date="2022-11" db="UniProtKB">
        <authorList>
            <consortium name="WormBaseParasite"/>
        </authorList>
    </citation>
    <scope>IDENTIFICATION</scope>
</reference>
<proteinExistence type="predicted"/>